<dbReference type="GO" id="GO:0046578">
    <property type="term" value="P:regulation of Ras protein signal transduction"/>
    <property type="evidence" value="ECO:0007669"/>
    <property type="project" value="TreeGrafter"/>
</dbReference>
<dbReference type="SUPFAM" id="SSF50156">
    <property type="entry name" value="PDZ domain-like"/>
    <property type="match status" value="1"/>
</dbReference>
<sequence length="511" mass="57078">MGADADQPKVYSGGEDVHAQLTRPSHGDNDYGVSGTSQPGAATAHTQQRLAGSRTEPAPTADGYLTPENRHRLTKIAGAHVRRKKSVSKRRKSSSTSPGSDVHTVEILKQPGQTLGVYIREGDGRDRTDGIFISRIPDGSLVGNDDLLRPGDEIVRVNGVCVTSKSLEDVVVLMSIPRRLVLRLRTPPSRACADHPVEEADTAATYGVVNHIHPWTHDDTALDAAETHYENLEDIRHEIDASYTNSQVLDDSTSTITPRLGINGNTTRAVRTDLWDISPDHYRHEASPTPSLRTRHQMSPRARPERRTPTSPLRLPAGDFCAEMITRPDDGSTFVRMKTPTRYQLSNKTGYYSTDVEAMFRVQRRNLHRFLSREDVSPSYDDRRLRYDGSNSEKSILSPDGYTSDPEHGGPRYSLTLPSSPRESGLPGRLRTGQSMCYSLPQIQCEDNTAELKHWLHRFAKLSQELQMLNDSVHPPPTPREKQHLLTLLLSTKYKLYCDSPWEALQEISIP</sequence>
<dbReference type="SMART" id="SM00228">
    <property type="entry name" value="PDZ"/>
    <property type="match status" value="1"/>
</dbReference>
<proteinExistence type="predicted"/>
<reference evidence="3" key="1">
    <citation type="journal article" date="2023" name="Mol. Biol. Evol.">
        <title>Third-Generation Sequencing Reveals the Adaptive Role of the Epigenome in Three Deep-Sea Polychaetes.</title>
        <authorList>
            <person name="Perez M."/>
            <person name="Aroh O."/>
            <person name="Sun Y."/>
            <person name="Lan Y."/>
            <person name="Juniper S.K."/>
            <person name="Young C.R."/>
            <person name="Angers B."/>
            <person name="Qian P.Y."/>
        </authorList>
    </citation>
    <scope>NUCLEOTIDE SEQUENCE</scope>
    <source>
        <strain evidence="3">R07B-5</strain>
    </source>
</reference>
<dbReference type="InterPro" id="IPR036034">
    <property type="entry name" value="PDZ_sf"/>
</dbReference>
<feature type="compositionally biased region" description="Polar residues" evidence="1">
    <location>
        <begin position="34"/>
        <end position="50"/>
    </location>
</feature>
<dbReference type="Proteomes" id="UP001209878">
    <property type="component" value="Unassembled WGS sequence"/>
</dbReference>
<dbReference type="Gene3D" id="2.30.42.10">
    <property type="match status" value="1"/>
</dbReference>
<dbReference type="GO" id="GO:0005096">
    <property type="term" value="F:GTPase activator activity"/>
    <property type="evidence" value="ECO:0007669"/>
    <property type="project" value="TreeGrafter"/>
</dbReference>
<dbReference type="PANTHER" id="PTHR46150:SF3">
    <property type="entry name" value="RHO GTPASE-ACTIVATING PROTEIN 100F"/>
    <property type="match status" value="1"/>
</dbReference>
<name>A0AAD9KXY2_RIDPI</name>
<evidence type="ECO:0000256" key="1">
    <source>
        <dbReference type="SAM" id="MobiDB-lite"/>
    </source>
</evidence>
<comment type="caution">
    <text evidence="3">The sequence shown here is derived from an EMBL/GenBank/DDBJ whole genome shotgun (WGS) entry which is preliminary data.</text>
</comment>
<dbReference type="GO" id="GO:0097060">
    <property type="term" value="C:synaptic membrane"/>
    <property type="evidence" value="ECO:0007669"/>
    <property type="project" value="TreeGrafter"/>
</dbReference>
<evidence type="ECO:0000259" key="2">
    <source>
        <dbReference type="PROSITE" id="PS50106"/>
    </source>
</evidence>
<dbReference type="CDD" id="cd06718">
    <property type="entry name" value="PDZ_Par6-like"/>
    <property type="match status" value="1"/>
</dbReference>
<dbReference type="PROSITE" id="PS50106">
    <property type="entry name" value="PDZ"/>
    <property type="match status" value="1"/>
</dbReference>
<dbReference type="InterPro" id="IPR052118">
    <property type="entry name" value="Rho-GAP_regulator"/>
</dbReference>
<dbReference type="AlphaFoldDB" id="A0AAD9KXY2"/>
<evidence type="ECO:0000313" key="3">
    <source>
        <dbReference type="EMBL" id="KAK2179622.1"/>
    </source>
</evidence>
<gene>
    <name evidence="3" type="ORF">NP493_480g03047</name>
</gene>
<feature type="region of interest" description="Disordered" evidence="1">
    <location>
        <begin position="281"/>
        <end position="316"/>
    </location>
</feature>
<feature type="region of interest" description="Disordered" evidence="1">
    <location>
        <begin position="1"/>
        <end position="103"/>
    </location>
</feature>
<protein>
    <recommendedName>
        <fullName evidence="2">PDZ domain-containing protein</fullName>
    </recommendedName>
</protein>
<organism evidence="3 4">
    <name type="scientific">Ridgeia piscesae</name>
    <name type="common">Tubeworm</name>
    <dbReference type="NCBI Taxonomy" id="27915"/>
    <lineage>
        <taxon>Eukaryota</taxon>
        <taxon>Metazoa</taxon>
        <taxon>Spiralia</taxon>
        <taxon>Lophotrochozoa</taxon>
        <taxon>Annelida</taxon>
        <taxon>Polychaeta</taxon>
        <taxon>Sedentaria</taxon>
        <taxon>Canalipalpata</taxon>
        <taxon>Sabellida</taxon>
        <taxon>Siboglinidae</taxon>
        <taxon>Ridgeia</taxon>
    </lineage>
</organism>
<accession>A0AAD9KXY2</accession>
<dbReference type="GO" id="GO:0030030">
    <property type="term" value="P:cell projection organization"/>
    <property type="evidence" value="ECO:0007669"/>
    <property type="project" value="TreeGrafter"/>
</dbReference>
<keyword evidence="4" id="KW-1185">Reference proteome</keyword>
<dbReference type="EMBL" id="JAODUO010000481">
    <property type="protein sequence ID" value="KAK2179622.1"/>
    <property type="molecule type" value="Genomic_DNA"/>
</dbReference>
<dbReference type="Pfam" id="PF00595">
    <property type="entry name" value="PDZ"/>
    <property type="match status" value="1"/>
</dbReference>
<feature type="domain" description="PDZ" evidence="2">
    <location>
        <begin position="104"/>
        <end position="174"/>
    </location>
</feature>
<feature type="region of interest" description="Disordered" evidence="1">
    <location>
        <begin position="380"/>
        <end position="430"/>
    </location>
</feature>
<dbReference type="GO" id="GO:0016477">
    <property type="term" value="P:cell migration"/>
    <property type="evidence" value="ECO:0007669"/>
    <property type="project" value="TreeGrafter"/>
</dbReference>
<dbReference type="PANTHER" id="PTHR46150">
    <property type="entry name" value="RHO GTPASE-ACTIVATING PROTEIN 100F"/>
    <property type="match status" value="1"/>
</dbReference>
<dbReference type="InterPro" id="IPR001478">
    <property type="entry name" value="PDZ"/>
</dbReference>
<feature type="compositionally biased region" description="Basic residues" evidence="1">
    <location>
        <begin position="80"/>
        <end position="93"/>
    </location>
</feature>
<evidence type="ECO:0000313" key="4">
    <source>
        <dbReference type="Proteomes" id="UP001209878"/>
    </source>
</evidence>